<accession>A0A8A4Z9L6</accession>
<evidence type="ECO:0000256" key="2">
    <source>
        <dbReference type="SAM" id="Phobius"/>
    </source>
</evidence>
<keyword evidence="5" id="KW-1185">Reference proteome</keyword>
<evidence type="ECO:0000313" key="4">
    <source>
        <dbReference type="EMBL" id="QTE28582.1"/>
    </source>
</evidence>
<dbReference type="AlphaFoldDB" id="A0A8A4Z9L6"/>
<dbReference type="RefSeq" id="WP_227422818.1">
    <property type="nucleotide sequence ID" value="NZ_CP071868.1"/>
</dbReference>
<organism evidence="4 5">
    <name type="scientific">Pengzhenrongella sicca</name>
    <dbReference type="NCBI Taxonomy" id="2819238"/>
    <lineage>
        <taxon>Bacteria</taxon>
        <taxon>Bacillati</taxon>
        <taxon>Actinomycetota</taxon>
        <taxon>Actinomycetes</taxon>
        <taxon>Micrococcales</taxon>
        <taxon>Pengzhenrongella</taxon>
    </lineage>
</organism>
<evidence type="ECO:0000313" key="5">
    <source>
        <dbReference type="Proteomes" id="UP000663937"/>
    </source>
</evidence>
<dbReference type="Pfam" id="PF07811">
    <property type="entry name" value="TadE"/>
    <property type="match status" value="1"/>
</dbReference>
<evidence type="ECO:0000256" key="1">
    <source>
        <dbReference type="SAM" id="MobiDB-lite"/>
    </source>
</evidence>
<keyword evidence="2" id="KW-0472">Membrane</keyword>
<reference evidence="4" key="1">
    <citation type="submission" date="2021-03" db="EMBL/GenBank/DDBJ databases">
        <title>Pengzhenrongella sicca gen. nov., sp. nov., a new member of suborder Micrococcineae isolated from High-Arctic tundra soil.</title>
        <authorList>
            <person name="Peng F."/>
        </authorList>
    </citation>
    <scope>NUCLEOTIDE SEQUENCE</scope>
    <source>
        <strain evidence="4">LRZ-2</strain>
    </source>
</reference>
<keyword evidence="2" id="KW-1133">Transmembrane helix</keyword>
<name>A0A8A4Z9L6_9MICO</name>
<keyword evidence="2" id="KW-0812">Transmembrane</keyword>
<dbReference type="KEGG" id="psic:J4E96_14580"/>
<evidence type="ECO:0000259" key="3">
    <source>
        <dbReference type="Pfam" id="PF07811"/>
    </source>
</evidence>
<dbReference type="Proteomes" id="UP000663937">
    <property type="component" value="Chromosome"/>
</dbReference>
<sequence length="161" mass="16662">MTTHPRPFGSQLPRRRLRQRWDRGDEQGSAAVEAVILVPAFALFIGLLVFAGRTAVAHQGMQAVAADAARSASMARTPASAQAGAEEAITYSLANNNLRCATSSVELDVSGFSAPIGTPGMVTATVTCTLNLGDLAVPGVPGTHTVSASMVSVVDTWRSAP</sequence>
<proteinExistence type="predicted"/>
<gene>
    <name evidence="4" type="ORF">J4E96_14580</name>
</gene>
<feature type="transmembrane region" description="Helical" evidence="2">
    <location>
        <begin position="30"/>
        <end position="51"/>
    </location>
</feature>
<dbReference type="InterPro" id="IPR012495">
    <property type="entry name" value="TadE-like_dom"/>
</dbReference>
<feature type="domain" description="TadE-like" evidence="3">
    <location>
        <begin position="28"/>
        <end position="70"/>
    </location>
</feature>
<protein>
    <submittedName>
        <fullName evidence="4">Pilus assembly protein</fullName>
    </submittedName>
</protein>
<feature type="region of interest" description="Disordered" evidence="1">
    <location>
        <begin position="1"/>
        <end position="22"/>
    </location>
</feature>
<dbReference type="EMBL" id="CP071868">
    <property type="protein sequence ID" value="QTE28582.1"/>
    <property type="molecule type" value="Genomic_DNA"/>
</dbReference>